<sequence length="311" mass="32721">MKVARSVILTALLVSLNSATPLEGGFLLGVADNCLRAIRGTSSIGLAYCSSALSVASITSTSYVAAPTVTIVVPTTATTSTTMTTITGIDIDSHGTTIAAAAQPNKRRTDPISRILSQCGNNLGRVSSACRDFLKGVPTSTTTITSTTTPTELRTVTTTATTTQTLITPPTPTNLWQNPSFEAPLPASSLFLAQCTTGCDVSLSPTSHTGLLGLRLLGLRLLVTSTGQKAGVVQTFTTTSPSRYLFSFWYRVDGPVVPDARLNYWIDYEQVQFFSGGELSTEWRLAGPFEVGGGGGVWERQCGGDHDGGEI</sequence>
<proteinExistence type="predicted"/>
<accession>A0A420YA19</accession>
<dbReference type="EMBL" id="QVQW01000028">
    <property type="protein sequence ID" value="RKU44677.1"/>
    <property type="molecule type" value="Genomic_DNA"/>
</dbReference>
<organism evidence="2 3">
    <name type="scientific">Coniochaeta pulveracea</name>
    <dbReference type="NCBI Taxonomy" id="177199"/>
    <lineage>
        <taxon>Eukaryota</taxon>
        <taxon>Fungi</taxon>
        <taxon>Dikarya</taxon>
        <taxon>Ascomycota</taxon>
        <taxon>Pezizomycotina</taxon>
        <taxon>Sordariomycetes</taxon>
        <taxon>Sordariomycetidae</taxon>
        <taxon>Coniochaetales</taxon>
        <taxon>Coniochaetaceae</taxon>
        <taxon>Coniochaeta</taxon>
    </lineage>
</organism>
<keyword evidence="1" id="KW-0732">Signal</keyword>
<dbReference type="AlphaFoldDB" id="A0A420YA19"/>
<dbReference type="Proteomes" id="UP000275385">
    <property type="component" value="Unassembled WGS sequence"/>
</dbReference>
<dbReference type="OrthoDB" id="5335777at2759"/>
<evidence type="ECO:0000256" key="1">
    <source>
        <dbReference type="SAM" id="SignalP"/>
    </source>
</evidence>
<feature type="chain" id="PRO_5019053363" evidence="1">
    <location>
        <begin position="20"/>
        <end position="311"/>
    </location>
</feature>
<feature type="signal peptide" evidence="1">
    <location>
        <begin position="1"/>
        <end position="19"/>
    </location>
</feature>
<name>A0A420YA19_9PEZI</name>
<evidence type="ECO:0000313" key="3">
    <source>
        <dbReference type="Proteomes" id="UP000275385"/>
    </source>
</evidence>
<keyword evidence="3" id="KW-1185">Reference proteome</keyword>
<gene>
    <name evidence="2" type="ORF">DL546_004643</name>
</gene>
<comment type="caution">
    <text evidence="2">The sequence shown here is derived from an EMBL/GenBank/DDBJ whole genome shotgun (WGS) entry which is preliminary data.</text>
</comment>
<protein>
    <submittedName>
        <fullName evidence="2">Uncharacterized protein</fullName>
    </submittedName>
</protein>
<dbReference type="Gene3D" id="2.60.120.260">
    <property type="entry name" value="Galactose-binding domain-like"/>
    <property type="match status" value="1"/>
</dbReference>
<evidence type="ECO:0000313" key="2">
    <source>
        <dbReference type="EMBL" id="RKU44677.1"/>
    </source>
</evidence>
<reference evidence="2 3" key="1">
    <citation type="submission" date="2018-08" db="EMBL/GenBank/DDBJ databases">
        <title>Draft genome of the lignicolous fungus Coniochaeta pulveracea.</title>
        <authorList>
            <person name="Borstlap C.J."/>
            <person name="De Witt R.N."/>
            <person name="Botha A."/>
            <person name="Volschenk H."/>
        </authorList>
    </citation>
    <scope>NUCLEOTIDE SEQUENCE [LARGE SCALE GENOMIC DNA]</scope>
    <source>
        <strain evidence="2 3">CAB683</strain>
    </source>
</reference>